<dbReference type="GO" id="GO:0016020">
    <property type="term" value="C:membrane"/>
    <property type="evidence" value="ECO:0007669"/>
    <property type="project" value="InterPro"/>
</dbReference>
<feature type="transmembrane region" description="Helical" evidence="1">
    <location>
        <begin position="21"/>
        <end position="44"/>
    </location>
</feature>
<comment type="caution">
    <text evidence="2">The sequence shown here is derived from an EMBL/GenBank/DDBJ whole genome shotgun (WGS) entry which is preliminary data.</text>
</comment>
<keyword evidence="1" id="KW-0812">Transmembrane</keyword>
<dbReference type="Pfam" id="PF03203">
    <property type="entry name" value="MerC"/>
    <property type="match status" value="1"/>
</dbReference>
<evidence type="ECO:0000313" key="2">
    <source>
        <dbReference type="EMBL" id="PPK95460.1"/>
    </source>
</evidence>
<proteinExistence type="predicted"/>
<name>A0A2S6IMU2_9FLAO</name>
<dbReference type="EMBL" id="PTJE01000002">
    <property type="protein sequence ID" value="PPK95460.1"/>
    <property type="molecule type" value="Genomic_DNA"/>
</dbReference>
<evidence type="ECO:0000313" key="3">
    <source>
        <dbReference type="Proteomes" id="UP000239002"/>
    </source>
</evidence>
<dbReference type="AlphaFoldDB" id="A0A2S6IMU2"/>
<keyword evidence="1" id="KW-0472">Membrane</keyword>
<protein>
    <submittedName>
        <fullName evidence="2">MerC mercury resistance protein</fullName>
    </submittedName>
</protein>
<organism evidence="2 3">
    <name type="scientific">Nonlabens xylanidelens</name>
    <dbReference type="NCBI Taxonomy" id="191564"/>
    <lineage>
        <taxon>Bacteria</taxon>
        <taxon>Pseudomonadati</taxon>
        <taxon>Bacteroidota</taxon>
        <taxon>Flavobacteriia</taxon>
        <taxon>Flavobacteriales</taxon>
        <taxon>Flavobacteriaceae</taxon>
        <taxon>Nonlabens</taxon>
    </lineage>
</organism>
<dbReference type="GO" id="GO:0015097">
    <property type="term" value="F:mercury ion transmembrane transporter activity"/>
    <property type="evidence" value="ECO:0007669"/>
    <property type="project" value="InterPro"/>
</dbReference>
<keyword evidence="1" id="KW-1133">Transmembrane helix</keyword>
<feature type="transmembrane region" description="Helical" evidence="1">
    <location>
        <begin position="113"/>
        <end position="130"/>
    </location>
</feature>
<dbReference type="Proteomes" id="UP000239002">
    <property type="component" value="Unassembled WGS sequence"/>
</dbReference>
<gene>
    <name evidence="2" type="ORF">LY01_01047</name>
</gene>
<feature type="transmembrane region" description="Helical" evidence="1">
    <location>
        <begin position="84"/>
        <end position="101"/>
    </location>
</feature>
<sequence>MQLGCINENDYMRLLLPKPDIVGAAVSMLCVIHCAITPLLFLSHAAAMSQGISKPIWWSNLDYLFIIISFFSIYHATKNTNRKIMKPLLWANWCVLLLLIGNEKIEAFSIPETITYITATVLAVLHIYNLKYCQCQDDKCCIKNG</sequence>
<dbReference type="InterPro" id="IPR004891">
    <property type="entry name" value="Mercury-R_MerC"/>
</dbReference>
<reference evidence="2 3" key="1">
    <citation type="submission" date="2018-02" db="EMBL/GenBank/DDBJ databases">
        <title>Genomic Encyclopedia of Archaeal and Bacterial Type Strains, Phase II (KMG-II): from individual species to whole genera.</title>
        <authorList>
            <person name="Goeker M."/>
        </authorList>
    </citation>
    <scope>NUCLEOTIDE SEQUENCE [LARGE SCALE GENOMIC DNA]</scope>
    <source>
        <strain evidence="2 3">DSM 16809</strain>
    </source>
</reference>
<keyword evidence="3" id="KW-1185">Reference proteome</keyword>
<feature type="transmembrane region" description="Helical" evidence="1">
    <location>
        <begin position="56"/>
        <end position="77"/>
    </location>
</feature>
<evidence type="ECO:0000256" key="1">
    <source>
        <dbReference type="SAM" id="Phobius"/>
    </source>
</evidence>
<accession>A0A2S6IMU2</accession>